<dbReference type="InterPro" id="IPR008949">
    <property type="entry name" value="Isoprenoid_synthase_dom_sf"/>
</dbReference>
<evidence type="ECO:0000313" key="2">
    <source>
        <dbReference type="Proteomes" id="UP001057580"/>
    </source>
</evidence>
<dbReference type="GeneID" id="74942875"/>
<keyword evidence="2" id="KW-1185">Reference proteome</keyword>
<protein>
    <submittedName>
        <fullName evidence="1">Uncharacterized protein</fullName>
    </submittedName>
</protein>
<dbReference type="EMBL" id="CP104003">
    <property type="protein sequence ID" value="UWM56723.1"/>
    <property type="molecule type" value="Genomic_DNA"/>
</dbReference>
<dbReference type="InterPro" id="IPR055538">
    <property type="entry name" value="DUF7114"/>
</dbReference>
<dbReference type="Pfam" id="PF23426">
    <property type="entry name" value="DUF7114"/>
    <property type="match status" value="1"/>
</dbReference>
<reference evidence="1" key="1">
    <citation type="submission" date="2022-09" db="EMBL/GenBank/DDBJ databases">
        <title>Diverse halophilic archaea isolated from saline environments.</title>
        <authorList>
            <person name="Cui H.-L."/>
        </authorList>
    </citation>
    <scope>NUCLEOTIDE SEQUENCE</scope>
    <source>
        <strain evidence="1">ZS-35-S2</strain>
    </source>
</reference>
<dbReference type="RefSeq" id="WP_260643837.1">
    <property type="nucleotide sequence ID" value="NZ_CP104003.1"/>
</dbReference>
<sequence>MEEAAAVRRAVAETVRDVVPEPLQDRIVGFVDDGSMVPGTVTVLAAESFGGEEVAVDPLLERAVGVQLIYDGLRLTRDLVHDEPWDRGEKPDADMGILAADVMVARGFYLLARSEAAECAVEVVRAFGRDQTAFRAGGDTSLDSRLESDVLELAVLAGATAVGVTVSDADLAGFANGQVDGVGYPPVDGTVAGGLRADLRALADGHVGERAARSD</sequence>
<dbReference type="AlphaFoldDB" id="A0A9E7R932"/>
<accession>A0A9E7R932</accession>
<name>A0A9E7R932_9EURY</name>
<gene>
    <name evidence="1" type="ORF">N0B31_10595</name>
</gene>
<dbReference type="Gene3D" id="1.10.600.10">
    <property type="entry name" value="Farnesyl Diphosphate Synthase"/>
    <property type="match status" value="1"/>
</dbReference>
<evidence type="ECO:0000313" key="1">
    <source>
        <dbReference type="EMBL" id="UWM56723.1"/>
    </source>
</evidence>
<organism evidence="1 2">
    <name type="scientific">Salinirubellus salinus</name>
    <dbReference type="NCBI Taxonomy" id="1364945"/>
    <lineage>
        <taxon>Archaea</taxon>
        <taxon>Methanobacteriati</taxon>
        <taxon>Methanobacteriota</taxon>
        <taxon>Stenosarchaea group</taxon>
        <taxon>Halobacteria</taxon>
        <taxon>Halobacteriales</taxon>
        <taxon>Natronomonadaceae</taxon>
        <taxon>Salinirubellus</taxon>
    </lineage>
</organism>
<proteinExistence type="predicted"/>
<dbReference type="Proteomes" id="UP001057580">
    <property type="component" value="Chromosome"/>
</dbReference>
<dbReference type="KEGG" id="ssai:N0B31_10595"/>